<dbReference type="RefSeq" id="WP_162951359.1">
    <property type="nucleotide sequence ID" value="NZ_BLKX01000001.1"/>
</dbReference>
<dbReference type="EMBL" id="BLKX01000001">
    <property type="protein sequence ID" value="GFG82312.1"/>
    <property type="molecule type" value="Genomic_DNA"/>
</dbReference>
<accession>A0ABQ1CDA1</accession>
<dbReference type="Proteomes" id="UP000465240">
    <property type="component" value="Unassembled WGS sequence"/>
</dbReference>
<protein>
    <submittedName>
        <fullName evidence="1">Uncharacterized protein</fullName>
    </submittedName>
</protein>
<evidence type="ECO:0000313" key="1">
    <source>
        <dbReference type="EMBL" id="GFG82312.1"/>
    </source>
</evidence>
<comment type="caution">
    <text evidence="1">The sequence shown here is derived from an EMBL/GenBank/DDBJ whole genome shotgun (WGS) entry which is preliminary data.</text>
</comment>
<keyword evidence="2" id="KW-1185">Reference proteome</keyword>
<gene>
    <name evidence="1" type="ORF">MPRG_55880</name>
</gene>
<organism evidence="1 2">
    <name type="scientific">Mycobacterium paragordonae</name>
    <dbReference type="NCBI Taxonomy" id="1389713"/>
    <lineage>
        <taxon>Bacteria</taxon>
        <taxon>Bacillati</taxon>
        <taxon>Actinomycetota</taxon>
        <taxon>Actinomycetes</taxon>
        <taxon>Mycobacteriales</taxon>
        <taxon>Mycobacteriaceae</taxon>
        <taxon>Mycobacterium</taxon>
    </lineage>
</organism>
<name>A0ABQ1CDA1_9MYCO</name>
<reference evidence="1 2" key="1">
    <citation type="journal article" date="2019" name="Emerg. Microbes Infect.">
        <title>Comprehensive subspecies identification of 175 nontuberculous mycobacteria species based on 7547 genomic profiles.</title>
        <authorList>
            <person name="Matsumoto Y."/>
            <person name="Kinjo T."/>
            <person name="Motooka D."/>
            <person name="Nabeya D."/>
            <person name="Jung N."/>
            <person name="Uechi K."/>
            <person name="Horii T."/>
            <person name="Iida T."/>
            <person name="Fujita J."/>
            <person name="Nakamura S."/>
        </authorList>
    </citation>
    <scope>NUCLEOTIDE SEQUENCE [LARGE SCALE GENOMIC DNA]</scope>
    <source>
        <strain evidence="1 2">JCM 18565</strain>
    </source>
</reference>
<evidence type="ECO:0000313" key="2">
    <source>
        <dbReference type="Proteomes" id="UP000465240"/>
    </source>
</evidence>
<proteinExistence type="predicted"/>
<sequence length="157" mass="16259">MVIAGATPVRYELMSGGAELVDLSLLAARTAVALRRVADGGCLAVEDEGALRGMAQLLGEAAEAVDFFGSSGNVGTPPSAALAPQLDATIGAVLDEPMHPADATAISHRLIQLSERLRCVAEPWRPDEAEELSRYFSGLARSALNQTGSVGEVTTAL</sequence>